<keyword evidence="4" id="KW-1185">Reference proteome</keyword>
<dbReference type="InterPro" id="IPR011250">
    <property type="entry name" value="OMP/PagP_B-barrel"/>
</dbReference>
<feature type="domain" description="Outer membrane protein beta-barrel" evidence="2">
    <location>
        <begin position="14"/>
        <end position="234"/>
    </location>
</feature>
<evidence type="ECO:0000313" key="3">
    <source>
        <dbReference type="EMBL" id="TCL67417.1"/>
    </source>
</evidence>
<gene>
    <name evidence="3" type="ORF">EDC14_1014107</name>
</gene>
<keyword evidence="1" id="KW-0732">Signal</keyword>
<dbReference type="Gene3D" id="2.40.160.20">
    <property type="match status" value="1"/>
</dbReference>
<accession>A0A4V2QEB5</accession>
<dbReference type="EMBL" id="SLUN01000014">
    <property type="protein sequence ID" value="TCL67417.1"/>
    <property type="molecule type" value="Genomic_DNA"/>
</dbReference>
<evidence type="ECO:0000259" key="2">
    <source>
        <dbReference type="Pfam" id="PF13505"/>
    </source>
</evidence>
<protein>
    <submittedName>
        <fullName evidence="3">Opacity protein-like surface antigen</fullName>
    </submittedName>
</protein>
<dbReference type="AlphaFoldDB" id="A0A4V2QEB5"/>
<evidence type="ECO:0000313" key="4">
    <source>
        <dbReference type="Proteomes" id="UP000295008"/>
    </source>
</evidence>
<reference evidence="3 4" key="1">
    <citation type="submission" date="2019-03" db="EMBL/GenBank/DDBJ databases">
        <title>Genomic Encyclopedia of Type Strains, Phase IV (KMG-IV): sequencing the most valuable type-strain genomes for metagenomic binning, comparative biology and taxonomic classification.</title>
        <authorList>
            <person name="Goeker M."/>
        </authorList>
    </citation>
    <scope>NUCLEOTIDE SEQUENCE [LARGE SCALE GENOMIC DNA]</scope>
    <source>
        <strain evidence="3 4">LX-B</strain>
    </source>
</reference>
<dbReference type="InterPro" id="IPR027385">
    <property type="entry name" value="Beta-barrel_OMP"/>
</dbReference>
<proteinExistence type="predicted"/>
<sequence length="234" mass="25866">MNWQMKSWMIGLLTALLILGATGLALAEANDREFYVKVSMQNFGLEDDFQWSALYATEDKSKVVAVPKLGSHNGAGLTIGERIGRIAGELSFYRTGLPTSFQFAEGGNVFHSSDSDCDLISLDFKYYFVDPRENNLALYGLLGYSHARVKVDDNVGYFASDGTLLGSDDSKFDGSGYNAGIGFLYQFDRIALDGAILYNGLRFDRIKFGGTEYKPDPRLKSSTTVVRLGAVYRF</sequence>
<dbReference type="Pfam" id="PF13505">
    <property type="entry name" value="OMP_b-brl"/>
    <property type="match status" value="1"/>
</dbReference>
<name>A0A4V2QEB5_HYDET</name>
<dbReference type="SUPFAM" id="SSF56925">
    <property type="entry name" value="OMPA-like"/>
    <property type="match status" value="1"/>
</dbReference>
<evidence type="ECO:0000256" key="1">
    <source>
        <dbReference type="ARBA" id="ARBA00022729"/>
    </source>
</evidence>
<dbReference type="RefSeq" id="WP_132014669.1">
    <property type="nucleotide sequence ID" value="NZ_SLUN01000014.1"/>
</dbReference>
<comment type="caution">
    <text evidence="3">The sequence shown here is derived from an EMBL/GenBank/DDBJ whole genome shotgun (WGS) entry which is preliminary data.</text>
</comment>
<dbReference type="Proteomes" id="UP000295008">
    <property type="component" value="Unassembled WGS sequence"/>
</dbReference>
<organism evidence="3 4">
    <name type="scientific">Hydrogenispora ethanolica</name>
    <dbReference type="NCBI Taxonomy" id="1082276"/>
    <lineage>
        <taxon>Bacteria</taxon>
        <taxon>Bacillati</taxon>
        <taxon>Bacillota</taxon>
        <taxon>Hydrogenispora</taxon>
    </lineage>
</organism>